<feature type="domain" description="C2H2-type" evidence="3">
    <location>
        <begin position="54"/>
        <end position="81"/>
    </location>
</feature>
<dbReference type="GO" id="GO:0003700">
    <property type="term" value="F:DNA-binding transcription factor activity"/>
    <property type="evidence" value="ECO:0007669"/>
    <property type="project" value="TreeGrafter"/>
</dbReference>
<evidence type="ECO:0000313" key="4">
    <source>
        <dbReference type="EMBL" id="WOK92456.1"/>
    </source>
</evidence>
<dbReference type="GO" id="GO:0009740">
    <property type="term" value="P:gibberellic acid mediated signaling pathway"/>
    <property type="evidence" value="ECO:0007669"/>
    <property type="project" value="TreeGrafter"/>
</dbReference>
<dbReference type="PANTHER" id="PTHR46353:SF23">
    <property type="entry name" value="C2H2 ZINC FINGER-CONTAINING PROTEIN-RELATED"/>
    <property type="match status" value="1"/>
</dbReference>
<dbReference type="PANTHER" id="PTHR46353">
    <property type="entry name" value="ZINC FINGER PROTEIN 5"/>
    <property type="match status" value="1"/>
</dbReference>
<dbReference type="GO" id="GO:0000976">
    <property type="term" value="F:transcription cis-regulatory region binding"/>
    <property type="evidence" value="ECO:0007669"/>
    <property type="project" value="TreeGrafter"/>
</dbReference>
<keyword evidence="1" id="KW-0479">Metal-binding</keyword>
<dbReference type="GO" id="GO:0010090">
    <property type="term" value="P:trichome morphogenesis"/>
    <property type="evidence" value="ECO:0007669"/>
    <property type="project" value="InterPro"/>
</dbReference>
<dbReference type="InterPro" id="IPR044299">
    <property type="entry name" value="GIS3/ZFP5/ZFP6"/>
</dbReference>
<evidence type="ECO:0000259" key="3">
    <source>
        <dbReference type="PROSITE" id="PS50157"/>
    </source>
</evidence>
<dbReference type="GO" id="GO:0008270">
    <property type="term" value="F:zinc ion binding"/>
    <property type="evidence" value="ECO:0007669"/>
    <property type="project" value="UniProtKB-KW"/>
</dbReference>
<name>A0AAQ3JP65_9LILI</name>
<accession>A0AAQ3JP65</accession>
<dbReference type="InterPro" id="IPR036236">
    <property type="entry name" value="Znf_C2H2_sf"/>
</dbReference>
<evidence type="ECO:0000256" key="1">
    <source>
        <dbReference type="PROSITE-ProRule" id="PRU00042"/>
    </source>
</evidence>
<keyword evidence="1" id="KW-0863">Zinc-finger</keyword>
<dbReference type="PROSITE" id="PS50157">
    <property type="entry name" value="ZINC_FINGER_C2H2_2"/>
    <property type="match status" value="1"/>
</dbReference>
<feature type="compositionally biased region" description="Low complexity" evidence="2">
    <location>
        <begin position="35"/>
        <end position="44"/>
    </location>
</feature>
<protein>
    <submittedName>
        <fullName evidence="4">Zinc finger protein 6-like</fullName>
    </submittedName>
</protein>
<dbReference type="AlphaFoldDB" id="A0AAQ3JP65"/>
<dbReference type="EMBL" id="CP136890">
    <property type="protein sequence ID" value="WOK92456.1"/>
    <property type="molecule type" value="Genomic_DNA"/>
</dbReference>
<reference evidence="4 5" key="1">
    <citation type="submission" date="2023-10" db="EMBL/GenBank/DDBJ databases">
        <title>Chromosome-scale genome assembly provides insights into flower coloration mechanisms of Canna indica.</title>
        <authorList>
            <person name="Li C."/>
        </authorList>
    </citation>
    <scope>NUCLEOTIDE SEQUENCE [LARGE SCALE GENOMIC DNA]</scope>
    <source>
        <tissue evidence="4">Flower</tissue>
    </source>
</reference>
<dbReference type="GO" id="GO:0005634">
    <property type="term" value="C:nucleus"/>
    <property type="evidence" value="ECO:0007669"/>
    <property type="project" value="TreeGrafter"/>
</dbReference>
<gene>
    <name evidence="4" type="ORF">Cni_G01147</name>
</gene>
<dbReference type="Gene3D" id="3.30.160.60">
    <property type="entry name" value="Classic Zinc Finger"/>
    <property type="match status" value="1"/>
</dbReference>
<feature type="region of interest" description="Disordered" evidence="2">
    <location>
        <begin position="21"/>
        <end position="50"/>
    </location>
</feature>
<organism evidence="4 5">
    <name type="scientific">Canna indica</name>
    <name type="common">Indian-shot</name>
    <dbReference type="NCBI Taxonomy" id="4628"/>
    <lineage>
        <taxon>Eukaryota</taxon>
        <taxon>Viridiplantae</taxon>
        <taxon>Streptophyta</taxon>
        <taxon>Embryophyta</taxon>
        <taxon>Tracheophyta</taxon>
        <taxon>Spermatophyta</taxon>
        <taxon>Magnoliopsida</taxon>
        <taxon>Liliopsida</taxon>
        <taxon>Zingiberales</taxon>
        <taxon>Cannaceae</taxon>
        <taxon>Canna</taxon>
    </lineage>
</organism>
<evidence type="ECO:0000313" key="5">
    <source>
        <dbReference type="Proteomes" id="UP001327560"/>
    </source>
</evidence>
<keyword evidence="1" id="KW-0862">Zinc</keyword>
<dbReference type="Proteomes" id="UP001327560">
    <property type="component" value="Chromosome 1"/>
</dbReference>
<dbReference type="PROSITE" id="PS00028">
    <property type="entry name" value="ZINC_FINGER_C2H2_1"/>
    <property type="match status" value="1"/>
</dbReference>
<dbReference type="GO" id="GO:0009736">
    <property type="term" value="P:cytokinin-activated signaling pathway"/>
    <property type="evidence" value="ECO:0007669"/>
    <property type="project" value="TreeGrafter"/>
</dbReference>
<dbReference type="SUPFAM" id="SSF57667">
    <property type="entry name" value="beta-beta-alpha zinc fingers"/>
    <property type="match status" value="1"/>
</dbReference>
<proteinExistence type="predicted"/>
<evidence type="ECO:0000256" key="2">
    <source>
        <dbReference type="SAM" id="MobiDB-lite"/>
    </source>
</evidence>
<dbReference type="InterPro" id="IPR013087">
    <property type="entry name" value="Znf_C2H2_type"/>
</dbReference>
<keyword evidence="5" id="KW-1185">Reference proteome</keyword>
<sequence>MAGIQFQDKATTSPRLKLFGINVSDNDASGDETAADSPSSAAGSVAGGGDGRKYECQYCCREFANSQALGGHQNAHKKERQQLKRAQLNHQHHHLAAAGHRSPPGSFYHQRVASAFAPPPHLLSPPTLAAPSVLGSPATATGNWVYYARAAPPLHLSRGCVVPRSLPSYYSYVGDGGGSARPVDGPVFSAAAPEDEGAEDAYGLDLHLSLAPAGS</sequence>